<accession>A0A699R414</accession>
<name>A0A699R414_TANCI</name>
<proteinExistence type="predicted"/>
<comment type="caution">
    <text evidence="1">The sequence shown here is derived from an EMBL/GenBank/DDBJ whole genome shotgun (WGS) entry which is preliminary data.</text>
</comment>
<organism evidence="1">
    <name type="scientific">Tanacetum cinerariifolium</name>
    <name type="common">Dalmatian daisy</name>
    <name type="synonym">Chrysanthemum cinerariifolium</name>
    <dbReference type="NCBI Taxonomy" id="118510"/>
    <lineage>
        <taxon>Eukaryota</taxon>
        <taxon>Viridiplantae</taxon>
        <taxon>Streptophyta</taxon>
        <taxon>Embryophyta</taxon>
        <taxon>Tracheophyta</taxon>
        <taxon>Spermatophyta</taxon>
        <taxon>Magnoliopsida</taxon>
        <taxon>eudicotyledons</taxon>
        <taxon>Gunneridae</taxon>
        <taxon>Pentapetalae</taxon>
        <taxon>asterids</taxon>
        <taxon>campanulids</taxon>
        <taxon>Asterales</taxon>
        <taxon>Asteraceae</taxon>
        <taxon>Asteroideae</taxon>
        <taxon>Anthemideae</taxon>
        <taxon>Anthemidinae</taxon>
        <taxon>Tanacetum</taxon>
    </lineage>
</organism>
<dbReference type="AlphaFoldDB" id="A0A699R414"/>
<evidence type="ECO:0000313" key="1">
    <source>
        <dbReference type="EMBL" id="GFC80315.1"/>
    </source>
</evidence>
<dbReference type="EMBL" id="BKCJ011074527">
    <property type="protein sequence ID" value="GFC80315.1"/>
    <property type="molecule type" value="Genomic_DNA"/>
</dbReference>
<sequence length="193" mass="20334">MSLDKIKGRDVLLTVTKDVGGVPTEIVVGCAKSISLDLDTESEEATCTASGAFKEFEPGQMSWTGGADLNVREARDTDADENVTAENFLDLQIAQTILTIKFTMGKGASAAKYKGQCFLNKASAVRCATGKAFTIGEALDVLDGLSESENQAVIAAVIEAIRVDRSPLFKALIAQLPQQSAPETSGESTLTLA</sequence>
<feature type="non-terminal residue" evidence="1">
    <location>
        <position position="1"/>
    </location>
</feature>
<reference evidence="1" key="1">
    <citation type="journal article" date="2019" name="Sci. Rep.">
        <title>Draft genome of Tanacetum cinerariifolium, the natural source of mosquito coil.</title>
        <authorList>
            <person name="Yamashiro T."/>
            <person name="Shiraishi A."/>
            <person name="Satake H."/>
            <person name="Nakayama K."/>
        </authorList>
    </citation>
    <scope>NUCLEOTIDE SEQUENCE</scope>
</reference>
<gene>
    <name evidence="1" type="ORF">Tci_852285</name>
</gene>
<protein>
    <submittedName>
        <fullName evidence="1">Uncharacterized protein</fullName>
    </submittedName>
</protein>